<dbReference type="Pfam" id="PF02881">
    <property type="entry name" value="SRP54_N"/>
    <property type="match status" value="1"/>
</dbReference>
<evidence type="ECO:0000256" key="10">
    <source>
        <dbReference type="SAM" id="MobiDB-lite"/>
    </source>
</evidence>
<dbReference type="InterPro" id="IPR036225">
    <property type="entry name" value="SRP/SRP_N"/>
</dbReference>
<evidence type="ECO:0000256" key="9">
    <source>
        <dbReference type="HAMAP-Rule" id="MF_00920"/>
    </source>
</evidence>
<dbReference type="PANTHER" id="PTHR43134">
    <property type="entry name" value="SIGNAL RECOGNITION PARTICLE RECEPTOR SUBUNIT ALPHA"/>
    <property type="match status" value="1"/>
</dbReference>
<dbReference type="EC" id="3.6.5.4" evidence="9"/>
<comment type="subcellular location">
    <subcellularLocation>
        <location evidence="9">Cell membrane</location>
        <topology evidence="9">Peripheral membrane protein</topology>
        <orientation evidence="9">Cytoplasmic side</orientation>
    </subcellularLocation>
    <subcellularLocation>
        <location evidence="9">Cytoplasm</location>
    </subcellularLocation>
</comment>
<dbReference type="HAMAP" id="MF_00920">
    <property type="entry name" value="FtsY"/>
    <property type="match status" value="1"/>
</dbReference>
<dbReference type="Gene3D" id="1.20.120.140">
    <property type="entry name" value="Signal recognition particle SRP54, nucleotide-binding domain"/>
    <property type="match status" value="1"/>
</dbReference>
<feature type="transmembrane region" description="Helical" evidence="11">
    <location>
        <begin position="6"/>
        <end position="28"/>
    </location>
</feature>
<keyword evidence="3 9" id="KW-0547">Nucleotide-binding</keyword>
<dbReference type="InterPro" id="IPR042101">
    <property type="entry name" value="SRP54_N_sf"/>
</dbReference>
<dbReference type="InterPro" id="IPR003593">
    <property type="entry name" value="AAA+_ATPase"/>
</dbReference>
<organism evidence="13 14">
    <name type="scientific">Cutibacterium equinum</name>
    <dbReference type="NCBI Taxonomy" id="3016342"/>
    <lineage>
        <taxon>Bacteria</taxon>
        <taxon>Bacillati</taxon>
        <taxon>Actinomycetota</taxon>
        <taxon>Actinomycetes</taxon>
        <taxon>Propionibacteriales</taxon>
        <taxon>Propionibacteriaceae</taxon>
        <taxon>Cutibacterium</taxon>
    </lineage>
</organism>
<reference evidence="13 14" key="1">
    <citation type="submission" date="2023-01" db="EMBL/GenBank/DDBJ databases">
        <authorList>
            <person name="Lee S.H."/>
            <person name="Jung H.S."/>
            <person name="Yun J.U."/>
        </authorList>
    </citation>
    <scope>NUCLEOTIDE SEQUENCE [LARGE SCALE GENOMIC DNA]</scope>
    <source>
        <strain evidence="13 14">CBA3108</strain>
    </source>
</reference>
<evidence type="ECO:0000256" key="8">
    <source>
        <dbReference type="ARBA" id="ARBA00048027"/>
    </source>
</evidence>
<comment type="subunit">
    <text evidence="9">Part of the signal recognition particle protein translocation system, which is composed of SRP and FtsY.</text>
</comment>
<dbReference type="EMBL" id="CP115668">
    <property type="protein sequence ID" value="WCC79214.1"/>
    <property type="molecule type" value="Genomic_DNA"/>
</dbReference>
<dbReference type="NCBIfam" id="TIGR00064">
    <property type="entry name" value="ftsY"/>
    <property type="match status" value="1"/>
</dbReference>
<sequence>MDLTYLIWIILGILILATVAAAITAGVSRRKALREGSKPAEIEQTPTTEPEAVGEEQAEAPEEPKAEAPAEPKAETPEAAGSRMARLRRRLANSNNALARGLAELLSADKLDDDTWDDFETTLITSDLGVGPTTELVEKLRSELAIDGVSDPAHARDVLHRELVDLVGPTMDRTLNLDHPEGKPAVILMVGVNGTGKTTTCGKLARVLVAEGKTVLLGAADTFRAAAGEQLETWGERVGVRTVRKDEGADPASVAYEAVQAGIDDGVDVVLVDTAGRLHTKAGLMDELGKVKRVIEKLTPLSEVLLVLDATTGQNGLTQARIFSEVVDVSGIVLSKLDGSAKGGIVVQVQRELGVPVKLIGLGEGPDDLAPFDAEDFVTGLMGDEPAGH</sequence>
<gene>
    <name evidence="9 13" type="primary">ftsY</name>
    <name evidence="13" type="ORF">O6R08_06585</name>
</gene>
<keyword evidence="11" id="KW-0812">Transmembrane</keyword>
<evidence type="ECO:0000313" key="14">
    <source>
        <dbReference type="Proteomes" id="UP001212097"/>
    </source>
</evidence>
<feature type="binding site" evidence="9">
    <location>
        <begin position="191"/>
        <end position="198"/>
    </location>
    <ligand>
        <name>GTP</name>
        <dbReference type="ChEBI" id="CHEBI:37565"/>
    </ligand>
</feature>
<keyword evidence="5 9" id="KW-0342">GTP-binding</keyword>
<keyword evidence="2 9" id="KW-0963">Cytoplasm</keyword>
<dbReference type="SMART" id="SM00962">
    <property type="entry name" value="SRP54"/>
    <property type="match status" value="1"/>
</dbReference>
<dbReference type="Proteomes" id="UP001212097">
    <property type="component" value="Chromosome"/>
</dbReference>
<comment type="similarity">
    <text evidence="9">Belongs to the GTP-binding SRP family. FtsY subfamily.</text>
</comment>
<keyword evidence="4 9" id="KW-0378">Hydrolase</keyword>
<dbReference type="Gene3D" id="3.40.50.300">
    <property type="entry name" value="P-loop containing nucleotide triphosphate hydrolases"/>
    <property type="match status" value="1"/>
</dbReference>
<keyword evidence="6 9" id="KW-0472">Membrane</keyword>
<dbReference type="Pfam" id="PF00448">
    <property type="entry name" value="SRP54"/>
    <property type="match status" value="1"/>
</dbReference>
<comment type="catalytic activity">
    <reaction evidence="8 9">
        <text>GTP + H2O = GDP + phosphate + H(+)</text>
        <dbReference type="Rhea" id="RHEA:19669"/>
        <dbReference type="ChEBI" id="CHEBI:15377"/>
        <dbReference type="ChEBI" id="CHEBI:15378"/>
        <dbReference type="ChEBI" id="CHEBI:37565"/>
        <dbReference type="ChEBI" id="CHEBI:43474"/>
        <dbReference type="ChEBI" id="CHEBI:58189"/>
        <dbReference type="EC" id="3.6.5.4"/>
    </reaction>
</comment>
<feature type="binding site" evidence="9">
    <location>
        <begin position="273"/>
        <end position="277"/>
    </location>
    <ligand>
        <name>GTP</name>
        <dbReference type="ChEBI" id="CHEBI:37565"/>
    </ligand>
</feature>
<keyword evidence="11" id="KW-1133">Transmembrane helix</keyword>
<dbReference type="PANTHER" id="PTHR43134:SF1">
    <property type="entry name" value="SIGNAL RECOGNITION PARTICLE RECEPTOR SUBUNIT ALPHA"/>
    <property type="match status" value="1"/>
</dbReference>
<evidence type="ECO:0000256" key="7">
    <source>
        <dbReference type="ARBA" id="ARBA00023170"/>
    </source>
</evidence>
<feature type="compositionally biased region" description="Basic and acidic residues" evidence="10">
    <location>
        <begin position="62"/>
        <end position="76"/>
    </location>
</feature>
<dbReference type="SUPFAM" id="SSF47364">
    <property type="entry name" value="Domain of the SRP/SRP receptor G-proteins"/>
    <property type="match status" value="1"/>
</dbReference>
<feature type="region of interest" description="Disordered" evidence="10">
    <location>
        <begin position="33"/>
        <end position="83"/>
    </location>
</feature>
<protein>
    <recommendedName>
        <fullName evidence="9">Signal recognition particle receptor FtsY</fullName>
        <shortName evidence="9">SRP receptor</shortName>
        <ecNumber evidence="9">3.6.5.4</ecNumber>
    </recommendedName>
</protein>
<dbReference type="InterPro" id="IPR013822">
    <property type="entry name" value="Signal_recog_particl_SRP54_hlx"/>
</dbReference>
<feature type="binding site" evidence="9">
    <location>
        <begin position="335"/>
        <end position="338"/>
    </location>
    <ligand>
        <name>GTP</name>
        <dbReference type="ChEBI" id="CHEBI:37565"/>
    </ligand>
</feature>
<evidence type="ECO:0000256" key="1">
    <source>
        <dbReference type="ARBA" id="ARBA00022475"/>
    </source>
</evidence>
<evidence type="ECO:0000259" key="12">
    <source>
        <dbReference type="PROSITE" id="PS00300"/>
    </source>
</evidence>
<dbReference type="SMART" id="SM00963">
    <property type="entry name" value="SRP54_N"/>
    <property type="match status" value="1"/>
</dbReference>
<keyword evidence="14" id="KW-1185">Reference proteome</keyword>
<accession>A0ABY7QXS7</accession>
<dbReference type="RefSeq" id="WP_271417417.1">
    <property type="nucleotide sequence ID" value="NZ_CP115668.1"/>
</dbReference>
<name>A0ABY7QXS7_9ACTN</name>
<dbReference type="PROSITE" id="PS00300">
    <property type="entry name" value="SRP54"/>
    <property type="match status" value="1"/>
</dbReference>
<reference evidence="13 14" key="2">
    <citation type="submission" date="2023-06" db="EMBL/GenBank/DDBJ databases">
        <title>The Gram-positive Non-spore-bearing Anaerobic Bacilli of Human Feces.</title>
        <authorList>
            <person name="Eggerth A.H."/>
        </authorList>
    </citation>
    <scope>NUCLEOTIDE SEQUENCE [LARGE SCALE GENOMIC DNA]</scope>
    <source>
        <strain evidence="13 14">CBA3108</strain>
    </source>
</reference>
<evidence type="ECO:0000313" key="13">
    <source>
        <dbReference type="EMBL" id="WCC79214.1"/>
    </source>
</evidence>
<dbReference type="SUPFAM" id="SSF52540">
    <property type="entry name" value="P-loop containing nucleoside triphosphate hydrolases"/>
    <property type="match status" value="1"/>
</dbReference>
<comment type="function">
    <text evidence="9">Involved in targeting and insertion of nascent membrane proteins into the cytoplasmic membrane. Acts as a receptor for the complex formed by the signal recognition particle (SRP) and the ribosome-nascent chain (RNC).</text>
</comment>
<evidence type="ECO:0000256" key="5">
    <source>
        <dbReference type="ARBA" id="ARBA00023134"/>
    </source>
</evidence>
<dbReference type="InterPro" id="IPR000897">
    <property type="entry name" value="SRP54_GTPase_dom"/>
</dbReference>
<keyword evidence="1 9" id="KW-1003">Cell membrane</keyword>
<evidence type="ECO:0000256" key="11">
    <source>
        <dbReference type="SAM" id="Phobius"/>
    </source>
</evidence>
<evidence type="ECO:0000256" key="6">
    <source>
        <dbReference type="ARBA" id="ARBA00023136"/>
    </source>
</evidence>
<dbReference type="InterPro" id="IPR004390">
    <property type="entry name" value="SR_rcpt_FtsY"/>
</dbReference>
<proteinExistence type="inferred from homology"/>
<dbReference type="CDD" id="cd17874">
    <property type="entry name" value="FtsY"/>
    <property type="match status" value="1"/>
</dbReference>
<evidence type="ECO:0000256" key="3">
    <source>
        <dbReference type="ARBA" id="ARBA00022741"/>
    </source>
</evidence>
<dbReference type="InterPro" id="IPR027417">
    <property type="entry name" value="P-loop_NTPase"/>
</dbReference>
<evidence type="ECO:0000256" key="4">
    <source>
        <dbReference type="ARBA" id="ARBA00022801"/>
    </source>
</evidence>
<feature type="domain" description="SRP54-type proteins GTP-binding" evidence="12">
    <location>
        <begin position="356"/>
        <end position="369"/>
    </location>
</feature>
<evidence type="ECO:0000256" key="2">
    <source>
        <dbReference type="ARBA" id="ARBA00022490"/>
    </source>
</evidence>
<feature type="compositionally biased region" description="Acidic residues" evidence="10">
    <location>
        <begin position="52"/>
        <end position="61"/>
    </location>
</feature>
<dbReference type="SMART" id="SM00382">
    <property type="entry name" value="AAA"/>
    <property type="match status" value="1"/>
</dbReference>
<keyword evidence="7 9" id="KW-0675">Receptor</keyword>